<comment type="similarity">
    <text evidence="1">Belongs to the transferase hexapeptide repeat family.</text>
</comment>
<dbReference type="InterPro" id="IPR001451">
    <property type="entry name" value="Hexapep"/>
</dbReference>
<organism evidence="5 6">
    <name type="scientific">Myroides guanonis</name>
    <dbReference type="NCBI Taxonomy" id="1150112"/>
    <lineage>
        <taxon>Bacteria</taxon>
        <taxon>Pseudomonadati</taxon>
        <taxon>Bacteroidota</taxon>
        <taxon>Flavobacteriia</taxon>
        <taxon>Flavobacteriales</taxon>
        <taxon>Flavobacteriaceae</taxon>
        <taxon>Myroides</taxon>
    </lineage>
</organism>
<dbReference type="InterPro" id="IPR018357">
    <property type="entry name" value="Hexapep_transf_CS"/>
</dbReference>
<dbReference type="RefSeq" id="WP_090677560.1">
    <property type="nucleotide sequence ID" value="NZ_FORU01000001.1"/>
</dbReference>
<dbReference type="OrthoDB" id="9814490at2"/>
<dbReference type="EMBL" id="FORU01000001">
    <property type="protein sequence ID" value="SFI79523.1"/>
    <property type="molecule type" value="Genomic_DNA"/>
</dbReference>
<dbReference type="InterPro" id="IPR050179">
    <property type="entry name" value="Trans_hexapeptide_repeat"/>
</dbReference>
<gene>
    <name evidence="5" type="ORF">SAMN04487893_101170</name>
</gene>
<name>A0A1I3L487_9FLAO</name>
<keyword evidence="2 5" id="KW-0808">Transferase</keyword>
<dbReference type="Proteomes" id="UP000243887">
    <property type="component" value="Unassembled WGS sequence"/>
</dbReference>
<evidence type="ECO:0000256" key="1">
    <source>
        <dbReference type="ARBA" id="ARBA00007274"/>
    </source>
</evidence>
<dbReference type="GO" id="GO:0016746">
    <property type="term" value="F:acyltransferase activity"/>
    <property type="evidence" value="ECO:0007669"/>
    <property type="project" value="UniProtKB-KW"/>
</dbReference>
<evidence type="ECO:0000313" key="5">
    <source>
        <dbReference type="EMBL" id="SFI79523.1"/>
    </source>
</evidence>
<evidence type="ECO:0000256" key="3">
    <source>
        <dbReference type="ARBA" id="ARBA00022737"/>
    </source>
</evidence>
<keyword evidence="6" id="KW-1185">Reference proteome</keyword>
<protein>
    <submittedName>
        <fullName evidence="5">Acetyltransferase (Isoleucine patch superfamily)</fullName>
    </submittedName>
</protein>
<dbReference type="PANTHER" id="PTHR43300">
    <property type="entry name" value="ACETYLTRANSFERASE"/>
    <property type="match status" value="1"/>
</dbReference>
<keyword evidence="4" id="KW-0012">Acyltransferase</keyword>
<accession>A0A1I3L487</accession>
<evidence type="ECO:0000256" key="4">
    <source>
        <dbReference type="ARBA" id="ARBA00023315"/>
    </source>
</evidence>
<dbReference type="PANTHER" id="PTHR43300:SF11">
    <property type="entry name" value="ACETYLTRANSFERASE RV3034C-RELATED"/>
    <property type="match status" value="1"/>
</dbReference>
<dbReference type="CDD" id="cd03349">
    <property type="entry name" value="LbH_XAT"/>
    <property type="match status" value="1"/>
</dbReference>
<evidence type="ECO:0000256" key="2">
    <source>
        <dbReference type="ARBA" id="ARBA00022679"/>
    </source>
</evidence>
<dbReference type="Pfam" id="PF00132">
    <property type="entry name" value="Hexapep"/>
    <property type="match status" value="1"/>
</dbReference>
<dbReference type="STRING" id="1150112.SAMN04487893_101170"/>
<dbReference type="PROSITE" id="PS00101">
    <property type="entry name" value="HEXAPEP_TRANSFERASES"/>
    <property type="match status" value="1"/>
</dbReference>
<proteinExistence type="inferred from homology"/>
<sequence length="178" mass="20182">MRKYYFLILYILRIPLNYIKKNRIHYSTRVSNNNKISNTCIGKYCYLACNIVMNNTNIGNYCSIAPGVQIGGMEHPFWWHSTSTFLSNKAIANKKTNIGNDVWIAAGSIIKQGVTIGDGSVIGAMSFVNKDVPPNSIVFGNPAKFYKERMPPDIFNHLKDSEFWLKDPIDAKKILENI</sequence>
<dbReference type="Gene3D" id="2.160.10.10">
    <property type="entry name" value="Hexapeptide repeat proteins"/>
    <property type="match status" value="1"/>
</dbReference>
<dbReference type="AlphaFoldDB" id="A0A1I3L487"/>
<keyword evidence="3" id="KW-0677">Repeat</keyword>
<dbReference type="InterPro" id="IPR011004">
    <property type="entry name" value="Trimer_LpxA-like_sf"/>
</dbReference>
<dbReference type="SUPFAM" id="SSF51161">
    <property type="entry name" value="Trimeric LpxA-like enzymes"/>
    <property type="match status" value="1"/>
</dbReference>
<evidence type="ECO:0000313" key="6">
    <source>
        <dbReference type="Proteomes" id="UP000243887"/>
    </source>
</evidence>
<reference evidence="6" key="1">
    <citation type="submission" date="2016-10" db="EMBL/GenBank/DDBJ databases">
        <authorList>
            <person name="Varghese N."/>
            <person name="Submissions S."/>
        </authorList>
    </citation>
    <scope>NUCLEOTIDE SEQUENCE [LARGE SCALE GENOMIC DNA]</scope>
    <source>
        <strain evidence="6">DSM 26542</strain>
    </source>
</reference>